<gene>
    <name evidence="2" type="ORF">JAO75_00135</name>
</gene>
<evidence type="ECO:0000313" key="3">
    <source>
        <dbReference type="Proteomes" id="UP000620670"/>
    </source>
</evidence>
<dbReference type="EMBL" id="JAELXT010000001">
    <property type="protein sequence ID" value="MBJ6123800.1"/>
    <property type="molecule type" value="Genomic_DNA"/>
</dbReference>
<organism evidence="2 3">
    <name type="scientific">Microvirga splendida</name>
    <dbReference type="NCBI Taxonomy" id="2795727"/>
    <lineage>
        <taxon>Bacteria</taxon>
        <taxon>Pseudomonadati</taxon>
        <taxon>Pseudomonadota</taxon>
        <taxon>Alphaproteobacteria</taxon>
        <taxon>Hyphomicrobiales</taxon>
        <taxon>Methylobacteriaceae</taxon>
        <taxon>Microvirga</taxon>
    </lineage>
</organism>
<accession>A0ABS0XVN6</accession>
<dbReference type="RefSeq" id="WP_199045579.1">
    <property type="nucleotide sequence ID" value="NZ_JAELXT010000001.1"/>
</dbReference>
<feature type="region of interest" description="Disordered" evidence="1">
    <location>
        <begin position="113"/>
        <end position="132"/>
    </location>
</feature>
<dbReference type="Proteomes" id="UP000620670">
    <property type="component" value="Unassembled WGS sequence"/>
</dbReference>
<evidence type="ECO:0000256" key="1">
    <source>
        <dbReference type="SAM" id="MobiDB-lite"/>
    </source>
</evidence>
<name>A0ABS0XVN6_9HYPH</name>
<sequence>MHDDEMFPLEAVPSRVKFAILREFKGRRPTVREVDRICDRSWLAVPGIGQTALASIRQATGYRQSSYANASVAEMSDAELLMRLEALQEEFRSLIKILSTALAPASKKRFRSASMRRTPLTGHGHQGSGLVF</sequence>
<protein>
    <submittedName>
        <fullName evidence="2">Uncharacterized protein</fullName>
    </submittedName>
</protein>
<comment type="caution">
    <text evidence="2">The sequence shown here is derived from an EMBL/GenBank/DDBJ whole genome shotgun (WGS) entry which is preliminary data.</text>
</comment>
<keyword evidence="3" id="KW-1185">Reference proteome</keyword>
<evidence type="ECO:0000313" key="2">
    <source>
        <dbReference type="EMBL" id="MBJ6123800.1"/>
    </source>
</evidence>
<reference evidence="3" key="1">
    <citation type="submission" date="2020-12" db="EMBL/GenBank/DDBJ databases">
        <title>Hymenobacter sp.</title>
        <authorList>
            <person name="Kim M.K."/>
        </authorList>
    </citation>
    <scope>NUCLEOTIDE SEQUENCE [LARGE SCALE GENOMIC DNA]</scope>
    <source>
        <strain evidence="3">BT325</strain>
    </source>
</reference>
<proteinExistence type="predicted"/>